<reference evidence="2" key="2">
    <citation type="submission" date="2023-06" db="EMBL/GenBank/DDBJ databases">
        <authorList>
            <consortium name="Lawrence Berkeley National Laboratory"/>
            <person name="Mondo S.J."/>
            <person name="Hensen N."/>
            <person name="Bonometti L."/>
            <person name="Westerberg I."/>
            <person name="Brannstrom I.O."/>
            <person name="Guillou S."/>
            <person name="Cros-Aarteil S."/>
            <person name="Calhoun S."/>
            <person name="Haridas S."/>
            <person name="Kuo A."/>
            <person name="Pangilinan J."/>
            <person name="Riley R."/>
            <person name="Labutti K."/>
            <person name="Andreopoulos B."/>
            <person name="Lipzen A."/>
            <person name="Chen C."/>
            <person name="Yanf M."/>
            <person name="Daum C."/>
            <person name="Ng V."/>
            <person name="Clum A."/>
            <person name="Steindorff A."/>
            <person name="Ohm R."/>
            <person name="Martin F."/>
            <person name="Silar P."/>
            <person name="Natvig D."/>
            <person name="Lalanne C."/>
            <person name="Gautier V."/>
            <person name="Ament-Velasquez S.L."/>
            <person name="Kruys A."/>
            <person name="Hutchinson M.I."/>
            <person name="Powell A.J."/>
            <person name="Barry K."/>
            <person name="Miller A.N."/>
            <person name="Grigoriev I.V."/>
            <person name="Debuchy R."/>
            <person name="Gladieux P."/>
            <person name="Thoren M.H."/>
            <person name="Johannesson H."/>
        </authorList>
    </citation>
    <scope>NUCLEOTIDE SEQUENCE</scope>
    <source>
        <strain evidence="2">PSN324</strain>
    </source>
</reference>
<dbReference type="AlphaFoldDB" id="A0AAV9H960"/>
<gene>
    <name evidence="2" type="ORF">QBC42DRAFT_56207</name>
</gene>
<name>A0AAV9H960_9PEZI</name>
<evidence type="ECO:0000256" key="1">
    <source>
        <dbReference type="SAM" id="MobiDB-lite"/>
    </source>
</evidence>
<dbReference type="EMBL" id="MU865187">
    <property type="protein sequence ID" value="KAK4456615.1"/>
    <property type="molecule type" value="Genomic_DNA"/>
</dbReference>
<dbReference type="Proteomes" id="UP001321749">
    <property type="component" value="Unassembled WGS sequence"/>
</dbReference>
<feature type="compositionally biased region" description="Acidic residues" evidence="1">
    <location>
        <begin position="965"/>
        <end position="976"/>
    </location>
</feature>
<accession>A0AAV9H960</accession>
<proteinExistence type="predicted"/>
<evidence type="ECO:0000313" key="3">
    <source>
        <dbReference type="Proteomes" id="UP001321749"/>
    </source>
</evidence>
<keyword evidence="3" id="KW-1185">Reference proteome</keyword>
<comment type="caution">
    <text evidence="2">The sequence shown here is derived from an EMBL/GenBank/DDBJ whole genome shotgun (WGS) entry which is preliminary data.</text>
</comment>
<evidence type="ECO:0000313" key="2">
    <source>
        <dbReference type="EMBL" id="KAK4456615.1"/>
    </source>
</evidence>
<feature type="region of interest" description="Disordered" evidence="1">
    <location>
        <begin position="941"/>
        <end position="976"/>
    </location>
</feature>
<feature type="compositionally biased region" description="Basic and acidic residues" evidence="1">
    <location>
        <begin position="952"/>
        <end position="964"/>
    </location>
</feature>
<sequence length="1146" mass="130302">MSDPLSTAGSVVGIISLGIQVCNGLVSYLRSARGRKKDVTDALHEAETLIPILYSLHELLPRLPPEISVTSIQKCLKDSEEQLLAMQEWLIDLRGSSDTTTLKGKVEEAGRSAVYPFRQGKLDELRKTLRQLLDGLQMSVDVAAVSLAVESGNRLSKVETAVETLEGVSPRLVDGIQELRDKLDSLQQRFSDTCRLIEERFDRLDWNVTLVHADTRTIASNTALVASRTDQTAEEVKRLREGFEEFKQQILRGPPPQSQSTEFDSFTPRTGHLVTRRRDMSSSKTNCTCPAVNRNMSSTYVRLGGLVFQYNQEVKQKHLLGCKCYGIPQKKNRRLKAEMSLPMAWLLRRAFTASVDFVTGSGGVGVSIGLKNFVPGHLDPVRSFLDENIWQLRNSSSPKAIIQLFETMERGILSLYQERRASPLNRDEKGTGHAESLLSEVMNSRVYRHAIVSHESVTHAMLRLLETLVDLGASGDAPNGGWDTEYNVSGLKKIGGEKVSVIGFQNLRRIASYTSSIFVEIPRESLLGKWSIHDQDELRHIFSIFIDSRLDIHPIFRAICSRSETDLITCISRDPDSPMETISGFTTLHLCAQWPQGLKCLLETRAKTTLDSCSYRSRSTVVEMAISLNCHQAIDILMAADCSFSMDTDVGGRRLCLASAECTPVIASHIAARRRRLLELARGRREPFSAVDPVDVPDTEAAKLCEAIRKSGICIPPHLSVDKYYASVYHCSSLQLEQFPIFFDNGFRNLCAHNHQGLTTAMILCASDVSLISTPQLSWLEEKGAFEQTPEDPLNLGLNKASTGWHYLAAMGGWRTILRRSLVGDMHYETLALHELNRRPHLARDRCICWCNVSEQGCSPSKIFWKVQLDELLEPRLLRRIKRTRTHFFWHSLFHYRLDTGSKSRLEPRAATLDLVRILTFEALEMRHTCCYLKRVKPDTEALKSCSGPPLEEQKHEGADHFEQNDSDDDDDDDDGDHDYQPLFYDDYFYDEFEHVIASCKQSRLHRIRSSEQEQQKARELDKLMEEFAKQLQQIAPSPTAFEGFIRGYWRRRIRDLYKEDCNEVEAMKRSANQVRTYVLPERLDSFFRGTLQLLDEDEHENGNCSEHGEEDPDSETYYYDPYYQSRERLCRFGGRCIYCEEELNT</sequence>
<evidence type="ECO:0008006" key="4">
    <source>
        <dbReference type="Google" id="ProtNLM"/>
    </source>
</evidence>
<organism evidence="2 3">
    <name type="scientific">Cladorrhinum samala</name>
    <dbReference type="NCBI Taxonomy" id="585594"/>
    <lineage>
        <taxon>Eukaryota</taxon>
        <taxon>Fungi</taxon>
        <taxon>Dikarya</taxon>
        <taxon>Ascomycota</taxon>
        <taxon>Pezizomycotina</taxon>
        <taxon>Sordariomycetes</taxon>
        <taxon>Sordariomycetidae</taxon>
        <taxon>Sordariales</taxon>
        <taxon>Podosporaceae</taxon>
        <taxon>Cladorrhinum</taxon>
    </lineage>
</organism>
<protein>
    <recommendedName>
        <fullName evidence="4">Fungal N-terminal domain-containing protein</fullName>
    </recommendedName>
</protein>
<reference evidence="2" key="1">
    <citation type="journal article" date="2023" name="Mol. Phylogenet. Evol.">
        <title>Genome-scale phylogeny and comparative genomics of the fungal order Sordariales.</title>
        <authorList>
            <person name="Hensen N."/>
            <person name="Bonometti L."/>
            <person name="Westerberg I."/>
            <person name="Brannstrom I.O."/>
            <person name="Guillou S."/>
            <person name="Cros-Aarteil S."/>
            <person name="Calhoun S."/>
            <person name="Haridas S."/>
            <person name="Kuo A."/>
            <person name="Mondo S."/>
            <person name="Pangilinan J."/>
            <person name="Riley R."/>
            <person name="LaButti K."/>
            <person name="Andreopoulos B."/>
            <person name="Lipzen A."/>
            <person name="Chen C."/>
            <person name="Yan M."/>
            <person name="Daum C."/>
            <person name="Ng V."/>
            <person name="Clum A."/>
            <person name="Steindorff A."/>
            <person name="Ohm R.A."/>
            <person name="Martin F."/>
            <person name="Silar P."/>
            <person name="Natvig D.O."/>
            <person name="Lalanne C."/>
            <person name="Gautier V."/>
            <person name="Ament-Velasquez S.L."/>
            <person name="Kruys A."/>
            <person name="Hutchinson M.I."/>
            <person name="Powell A.J."/>
            <person name="Barry K."/>
            <person name="Miller A.N."/>
            <person name="Grigoriev I.V."/>
            <person name="Debuchy R."/>
            <person name="Gladieux P."/>
            <person name="Hiltunen Thoren M."/>
            <person name="Johannesson H."/>
        </authorList>
    </citation>
    <scope>NUCLEOTIDE SEQUENCE</scope>
    <source>
        <strain evidence="2">PSN324</strain>
    </source>
</reference>